<evidence type="ECO:0000259" key="2">
    <source>
        <dbReference type="Pfam" id="PF10551"/>
    </source>
</evidence>
<name>A0AAD9XNL2_9ROSI</name>
<evidence type="ECO:0000313" key="3">
    <source>
        <dbReference type="EMBL" id="KAK2662153.1"/>
    </source>
</evidence>
<dbReference type="AlphaFoldDB" id="A0AAD9XNL2"/>
<sequence length="508" mass="57608">MEKRVGGGICAGGDAHVHKLPPSFFKYDNVGCYTTESDTKDEKPNEHDYPSSSDDTFIRVKQGVSGEDGIGGTKNYGGVGGVTFGGPSHDPFPIAPSRWILPCIGQYSFGTTPAASTSQEGPLFVGQVFKDKHKLKIELGLYVMHERFDIRVRRSIKYRFEADYKDINCQFTIGAVRKEHCTFWQVKKFIKTHTCEGDMYGGQFQVASANVIGQLYAPKLSNGANICPKDIMRDIREKHGVELLYMKVWMAMQHARSTGFQSVIRLVVAIDATHLKTDYGGVMFVATCKDGTYIVYPLAFGFRDGKTDEAWTWFLLHIREVIGTPEHLVVISNRHNSIANGMRNVYPTVPHCICYYHLKQNLKKDAPKVIGTPEHLVVIFDRHNSIANGMRNVYPTVPHCICYYHWKQNPEKDAPKGGDVLQLYKLAAYSYRTEVCDKYLTDISNIHRRAFDYLIDVGVERWSLAYCLEKRYGFMTTNITEAINFTAKEARKLPITTLVEFLRDLMQK</sequence>
<evidence type="ECO:0000313" key="4">
    <source>
        <dbReference type="Proteomes" id="UP001280121"/>
    </source>
</evidence>
<feature type="domain" description="MULE transposase" evidence="2">
    <location>
        <begin position="267"/>
        <end position="361"/>
    </location>
</feature>
<protein>
    <recommendedName>
        <fullName evidence="2">MULE transposase domain-containing protein</fullName>
    </recommendedName>
</protein>
<dbReference type="Proteomes" id="UP001280121">
    <property type="component" value="Unassembled WGS sequence"/>
</dbReference>
<accession>A0AAD9XNL2</accession>
<comment type="caution">
    <text evidence="3">The sequence shown here is derived from an EMBL/GenBank/DDBJ whole genome shotgun (WGS) entry which is preliminary data.</text>
</comment>
<feature type="compositionally biased region" description="Basic and acidic residues" evidence="1">
    <location>
        <begin position="37"/>
        <end position="49"/>
    </location>
</feature>
<dbReference type="EMBL" id="JANJYI010000001">
    <property type="protein sequence ID" value="KAK2662153.1"/>
    <property type="molecule type" value="Genomic_DNA"/>
</dbReference>
<reference evidence="3" key="1">
    <citation type="journal article" date="2023" name="Plant J.">
        <title>Genome sequences and population genomics provide insights into the demographic history, inbreeding, and mutation load of two 'living fossil' tree species of Dipteronia.</title>
        <authorList>
            <person name="Feng Y."/>
            <person name="Comes H.P."/>
            <person name="Chen J."/>
            <person name="Zhu S."/>
            <person name="Lu R."/>
            <person name="Zhang X."/>
            <person name="Li P."/>
            <person name="Qiu J."/>
            <person name="Olsen K.M."/>
            <person name="Qiu Y."/>
        </authorList>
    </citation>
    <scope>NUCLEOTIDE SEQUENCE</scope>
    <source>
        <strain evidence="3">KIB01</strain>
    </source>
</reference>
<dbReference type="Pfam" id="PF10551">
    <property type="entry name" value="MULE"/>
    <property type="match status" value="1"/>
</dbReference>
<feature type="region of interest" description="Disordered" evidence="1">
    <location>
        <begin position="36"/>
        <end position="55"/>
    </location>
</feature>
<gene>
    <name evidence="3" type="ORF">Ddye_000727</name>
</gene>
<dbReference type="InterPro" id="IPR018289">
    <property type="entry name" value="MULE_transposase_dom"/>
</dbReference>
<evidence type="ECO:0000256" key="1">
    <source>
        <dbReference type="SAM" id="MobiDB-lite"/>
    </source>
</evidence>
<dbReference type="PANTHER" id="PTHR31973">
    <property type="entry name" value="POLYPROTEIN, PUTATIVE-RELATED"/>
    <property type="match status" value="1"/>
</dbReference>
<keyword evidence="4" id="KW-1185">Reference proteome</keyword>
<organism evidence="3 4">
    <name type="scientific">Dipteronia dyeriana</name>
    <dbReference type="NCBI Taxonomy" id="168575"/>
    <lineage>
        <taxon>Eukaryota</taxon>
        <taxon>Viridiplantae</taxon>
        <taxon>Streptophyta</taxon>
        <taxon>Embryophyta</taxon>
        <taxon>Tracheophyta</taxon>
        <taxon>Spermatophyta</taxon>
        <taxon>Magnoliopsida</taxon>
        <taxon>eudicotyledons</taxon>
        <taxon>Gunneridae</taxon>
        <taxon>Pentapetalae</taxon>
        <taxon>rosids</taxon>
        <taxon>malvids</taxon>
        <taxon>Sapindales</taxon>
        <taxon>Sapindaceae</taxon>
        <taxon>Hippocastanoideae</taxon>
        <taxon>Acereae</taxon>
        <taxon>Dipteronia</taxon>
    </lineage>
</organism>
<dbReference type="PANTHER" id="PTHR31973:SF195">
    <property type="entry name" value="MUDR FAMILY TRANSPOSASE"/>
    <property type="match status" value="1"/>
</dbReference>
<proteinExistence type="predicted"/>